<dbReference type="STRING" id="5539.A0A3E2HB96"/>
<dbReference type="OrthoDB" id="3934656at2759"/>
<comment type="cofactor">
    <cofactor evidence="1">
        <name>heme</name>
        <dbReference type="ChEBI" id="CHEBI:30413"/>
    </cofactor>
</comment>
<name>A0A3E2HB96_SCYLI</name>
<dbReference type="InterPro" id="IPR036396">
    <property type="entry name" value="Cyt_P450_sf"/>
</dbReference>
<dbReference type="Pfam" id="PF00067">
    <property type="entry name" value="p450"/>
    <property type="match status" value="1"/>
</dbReference>
<dbReference type="Gene3D" id="1.10.630.10">
    <property type="entry name" value="Cytochrome P450"/>
    <property type="match status" value="1"/>
</dbReference>
<gene>
    <name evidence="6" type="ORF">B7463_g5667</name>
</gene>
<evidence type="ECO:0000313" key="7">
    <source>
        <dbReference type="Proteomes" id="UP000258309"/>
    </source>
</evidence>
<evidence type="ECO:0000256" key="5">
    <source>
        <dbReference type="RuleBase" id="RU000461"/>
    </source>
</evidence>
<evidence type="ECO:0000256" key="3">
    <source>
        <dbReference type="ARBA" id="ARBA00022723"/>
    </source>
</evidence>
<keyword evidence="4 5" id="KW-0408">Iron</keyword>
<dbReference type="AlphaFoldDB" id="A0A3E2HB96"/>
<comment type="similarity">
    <text evidence="2 5">Belongs to the cytochrome P450 family.</text>
</comment>
<comment type="caution">
    <text evidence="6">The sequence shown here is derived from an EMBL/GenBank/DDBJ whole genome shotgun (WGS) entry which is preliminary data.</text>
</comment>
<keyword evidence="7" id="KW-1185">Reference proteome</keyword>
<keyword evidence="5" id="KW-0560">Oxidoreductase</keyword>
<dbReference type="GO" id="GO:0004497">
    <property type="term" value="F:monooxygenase activity"/>
    <property type="evidence" value="ECO:0007669"/>
    <property type="project" value="UniProtKB-KW"/>
</dbReference>
<dbReference type="EMBL" id="NCSJ02000094">
    <property type="protein sequence ID" value="RFU30678.1"/>
    <property type="molecule type" value="Genomic_DNA"/>
</dbReference>
<evidence type="ECO:0000256" key="4">
    <source>
        <dbReference type="ARBA" id="ARBA00023004"/>
    </source>
</evidence>
<dbReference type="GO" id="GO:0005506">
    <property type="term" value="F:iron ion binding"/>
    <property type="evidence" value="ECO:0007669"/>
    <property type="project" value="InterPro"/>
</dbReference>
<evidence type="ECO:0000313" key="6">
    <source>
        <dbReference type="EMBL" id="RFU30678.1"/>
    </source>
</evidence>
<dbReference type="GO" id="GO:0020037">
    <property type="term" value="F:heme binding"/>
    <property type="evidence" value="ECO:0007669"/>
    <property type="project" value="InterPro"/>
</dbReference>
<dbReference type="SUPFAM" id="SSF48264">
    <property type="entry name" value="Cytochrome P450"/>
    <property type="match status" value="1"/>
</dbReference>
<feature type="non-terminal residue" evidence="6">
    <location>
        <position position="193"/>
    </location>
</feature>
<feature type="non-terminal residue" evidence="6">
    <location>
        <position position="1"/>
    </location>
</feature>
<keyword evidence="5" id="KW-0349">Heme</keyword>
<dbReference type="PANTHER" id="PTHR24305:SF232">
    <property type="entry name" value="P450, PUTATIVE (EUROFUNG)-RELATED"/>
    <property type="match status" value="1"/>
</dbReference>
<proteinExistence type="inferred from homology"/>
<dbReference type="Proteomes" id="UP000258309">
    <property type="component" value="Unassembled WGS sequence"/>
</dbReference>
<accession>A0A3E2HB96</accession>
<protein>
    <submittedName>
        <fullName evidence="6">Uncharacterized protein</fullName>
    </submittedName>
</protein>
<dbReference type="PROSITE" id="PS00086">
    <property type="entry name" value="CYTOCHROME_P450"/>
    <property type="match status" value="1"/>
</dbReference>
<dbReference type="PANTHER" id="PTHR24305">
    <property type="entry name" value="CYTOCHROME P450"/>
    <property type="match status" value="1"/>
</dbReference>
<dbReference type="InterPro" id="IPR017972">
    <property type="entry name" value="Cyt_P450_CS"/>
</dbReference>
<dbReference type="InterPro" id="IPR050121">
    <property type="entry name" value="Cytochrome_P450_monoxygenase"/>
</dbReference>
<evidence type="ECO:0000256" key="1">
    <source>
        <dbReference type="ARBA" id="ARBA00001971"/>
    </source>
</evidence>
<keyword evidence="3 5" id="KW-0479">Metal-binding</keyword>
<evidence type="ECO:0000256" key="2">
    <source>
        <dbReference type="ARBA" id="ARBA00010617"/>
    </source>
</evidence>
<reference evidence="6 7" key="1">
    <citation type="submission" date="2018-05" db="EMBL/GenBank/DDBJ databases">
        <title>Draft genome sequence of Scytalidium lignicola DSM 105466, a ubiquitous saprotrophic fungus.</title>
        <authorList>
            <person name="Buettner E."/>
            <person name="Gebauer A.M."/>
            <person name="Hofrichter M."/>
            <person name="Liers C."/>
            <person name="Kellner H."/>
        </authorList>
    </citation>
    <scope>NUCLEOTIDE SEQUENCE [LARGE SCALE GENOMIC DNA]</scope>
    <source>
        <strain evidence="6 7">DSM 105466</strain>
    </source>
</reference>
<keyword evidence="5" id="KW-0503">Monooxygenase</keyword>
<dbReference type="GO" id="GO:0016705">
    <property type="term" value="F:oxidoreductase activity, acting on paired donors, with incorporation or reduction of molecular oxygen"/>
    <property type="evidence" value="ECO:0007669"/>
    <property type="project" value="InterPro"/>
</dbReference>
<organism evidence="6 7">
    <name type="scientific">Scytalidium lignicola</name>
    <name type="common">Hyphomycete</name>
    <dbReference type="NCBI Taxonomy" id="5539"/>
    <lineage>
        <taxon>Eukaryota</taxon>
        <taxon>Fungi</taxon>
        <taxon>Dikarya</taxon>
        <taxon>Ascomycota</taxon>
        <taxon>Pezizomycotina</taxon>
        <taxon>Leotiomycetes</taxon>
        <taxon>Leotiomycetes incertae sedis</taxon>
        <taxon>Scytalidium</taxon>
    </lineage>
</organism>
<sequence>MVKFQGRAKELIQNRLINGLPDPSHRDMLSQFIEAKKTHPDVAGGLSLSDGRALPRGTAVAISPWATHFGKETYGEDAHNFNPDRWLQSPNETKDRYDERLLAMNRADLSWSFGERACIGKDIAKYEVYKVIATLHSLFGIRLIDPISEWNIKETLLTKQSGMDVQILWRLDVTADRLANTENKATTDVEESQ</sequence>
<dbReference type="InterPro" id="IPR001128">
    <property type="entry name" value="Cyt_P450"/>
</dbReference>